<organism evidence="1">
    <name type="scientific">marine sediment metagenome</name>
    <dbReference type="NCBI Taxonomy" id="412755"/>
    <lineage>
        <taxon>unclassified sequences</taxon>
        <taxon>metagenomes</taxon>
        <taxon>ecological metagenomes</taxon>
    </lineage>
</organism>
<accession>A0A0F9J029</accession>
<gene>
    <name evidence="1" type="ORF">LCGC14_1591560</name>
</gene>
<sequence>MPVNLAVDRLRLPQTTIPNVAAAFAERDKAAANRAAFGLKERQVGVQEAGVANQAAQLRFQQEKFQKEQEQKEIEKMGKRINLSLQIVAGVRDQASNAVARKQLLTIGVPQENIDALVSETFDPANVKNARTRLRAAANKFKPFILSKQAFDPTTFEPLIKPDVAGV</sequence>
<reference evidence="1" key="1">
    <citation type="journal article" date="2015" name="Nature">
        <title>Complex archaea that bridge the gap between prokaryotes and eukaryotes.</title>
        <authorList>
            <person name="Spang A."/>
            <person name="Saw J.H."/>
            <person name="Jorgensen S.L."/>
            <person name="Zaremba-Niedzwiedzka K."/>
            <person name="Martijn J."/>
            <person name="Lind A.E."/>
            <person name="van Eijk R."/>
            <person name="Schleper C."/>
            <person name="Guy L."/>
            <person name="Ettema T.J."/>
        </authorList>
    </citation>
    <scope>NUCLEOTIDE SEQUENCE</scope>
</reference>
<dbReference type="EMBL" id="LAZR01012644">
    <property type="protein sequence ID" value="KKM25774.1"/>
    <property type="molecule type" value="Genomic_DNA"/>
</dbReference>
<protein>
    <submittedName>
        <fullName evidence="1">Uncharacterized protein</fullName>
    </submittedName>
</protein>
<name>A0A0F9J029_9ZZZZ</name>
<evidence type="ECO:0000313" key="1">
    <source>
        <dbReference type="EMBL" id="KKM25774.1"/>
    </source>
</evidence>
<comment type="caution">
    <text evidence="1">The sequence shown here is derived from an EMBL/GenBank/DDBJ whole genome shotgun (WGS) entry which is preliminary data.</text>
</comment>
<feature type="non-terminal residue" evidence="1">
    <location>
        <position position="167"/>
    </location>
</feature>
<dbReference type="AlphaFoldDB" id="A0A0F9J029"/>
<proteinExistence type="predicted"/>